<dbReference type="Proteomes" id="UP000613512">
    <property type="component" value="Unassembled WGS sequence"/>
</dbReference>
<name>A0A916RTU1_9BACI</name>
<protein>
    <recommendedName>
        <fullName evidence="2">Regulatory protein YycH-like domain-containing protein</fullName>
    </recommendedName>
</protein>
<dbReference type="RefSeq" id="WP_188383829.1">
    <property type="nucleotide sequence ID" value="NZ_BMEY01000005.1"/>
</dbReference>
<dbReference type="Gene3D" id="2.40.128.690">
    <property type="entry name" value="YycH protein, domain 3-like"/>
    <property type="match status" value="1"/>
</dbReference>
<dbReference type="Pfam" id="PF09648">
    <property type="entry name" value="YycI"/>
    <property type="match status" value="1"/>
</dbReference>
<keyword evidence="1" id="KW-0472">Membrane</keyword>
<gene>
    <name evidence="3" type="ORF">GCM10008025_12600</name>
</gene>
<comment type="caution">
    <text evidence="3">The sequence shown here is derived from an EMBL/GenBank/DDBJ whole genome shotgun (WGS) entry which is preliminary data.</text>
</comment>
<dbReference type="InterPro" id="IPR018604">
    <property type="entry name" value="YycI-like"/>
</dbReference>
<evidence type="ECO:0000256" key="1">
    <source>
        <dbReference type="SAM" id="Phobius"/>
    </source>
</evidence>
<keyword evidence="1" id="KW-0812">Transmembrane</keyword>
<proteinExistence type="predicted"/>
<organism evidence="3 4">
    <name type="scientific">Ornithinibacillus halotolerans</name>
    <dbReference type="NCBI Taxonomy" id="1274357"/>
    <lineage>
        <taxon>Bacteria</taxon>
        <taxon>Bacillati</taxon>
        <taxon>Bacillota</taxon>
        <taxon>Bacilli</taxon>
        <taxon>Bacillales</taxon>
        <taxon>Bacillaceae</taxon>
        <taxon>Ornithinibacillus</taxon>
    </lineage>
</organism>
<accession>A0A916RTU1</accession>
<evidence type="ECO:0000313" key="3">
    <source>
        <dbReference type="EMBL" id="GGA70192.1"/>
    </source>
</evidence>
<feature type="transmembrane region" description="Helical" evidence="1">
    <location>
        <begin position="6"/>
        <end position="26"/>
    </location>
</feature>
<sequence length="303" mass="35166">MQWGQIKTLFILCFLLLDIYLLFLVIQKIGNEDFGPANDSGQLEDLDQLELENIKISIDLPDPLPDEVYLTIREKTFTKEEVEEIIARDNQDIEVINNSFIISMLKEKIAIPENATEEVIEQIIFSTVYLGSEYTFDYWDKERNILVFFQEKNDRPVYYHSSGIIFVYLNDDNEIDAYTQTVLGEVEPSSDKKSLISPLKAIMRLYQSNLLLPNDEVTDIKIGYYSMFPPVVVPTWKITIDGKQNRYVNAIERFVIPVNDGFMDDMIQKGIESTRSITKNEELHDQMIEILMAKLMSNRSESE</sequence>
<dbReference type="EMBL" id="BMEY01000005">
    <property type="protein sequence ID" value="GGA70192.1"/>
    <property type="molecule type" value="Genomic_DNA"/>
</dbReference>
<evidence type="ECO:0000259" key="2">
    <source>
        <dbReference type="Pfam" id="PF09648"/>
    </source>
</evidence>
<dbReference type="AlphaFoldDB" id="A0A916RTU1"/>
<reference evidence="3" key="1">
    <citation type="journal article" date="2014" name="Int. J. Syst. Evol. Microbiol.">
        <title>Complete genome sequence of Corynebacterium casei LMG S-19264T (=DSM 44701T), isolated from a smear-ripened cheese.</title>
        <authorList>
            <consortium name="US DOE Joint Genome Institute (JGI-PGF)"/>
            <person name="Walter F."/>
            <person name="Albersmeier A."/>
            <person name="Kalinowski J."/>
            <person name="Ruckert C."/>
        </authorList>
    </citation>
    <scope>NUCLEOTIDE SEQUENCE</scope>
    <source>
        <strain evidence="3">CGMCC 1.12408</strain>
    </source>
</reference>
<reference evidence="3" key="2">
    <citation type="submission" date="2020-09" db="EMBL/GenBank/DDBJ databases">
        <authorList>
            <person name="Sun Q."/>
            <person name="Zhou Y."/>
        </authorList>
    </citation>
    <scope>NUCLEOTIDE SEQUENCE</scope>
    <source>
        <strain evidence="3">CGMCC 1.12408</strain>
    </source>
</reference>
<keyword evidence="1" id="KW-1133">Transmembrane helix</keyword>
<feature type="domain" description="Regulatory protein YycH-like" evidence="2">
    <location>
        <begin position="47"/>
        <end position="251"/>
    </location>
</feature>
<dbReference type="GO" id="GO:0016020">
    <property type="term" value="C:membrane"/>
    <property type="evidence" value="ECO:0007669"/>
    <property type="project" value="InterPro"/>
</dbReference>
<keyword evidence="4" id="KW-1185">Reference proteome</keyword>
<evidence type="ECO:0000313" key="4">
    <source>
        <dbReference type="Proteomes" id="UP000613512"/>
    </source>
</evidence>